<accession>A0ABS6QL70</accession>
<evidence type="ECO:0000313" key="2">
    <source>
        <dbReference type="Proteomes" id="UP001049200"/>
    </source>
</evidence>
<reference evidence="1" key="1">
    <citation type="submission" date="2021-06" db="EMBL/GenBank/DDBJ databases">
        <title>Updating the genus Pseudomonas: Description of 43 new species and partition of the Pseudomonas putida group.</title>
        <authorList>
            <person name="Girard L."/>
            <person name="Lood C."/>
            <person name="Vandamme P."/>
            <person name="Rokni-Zadeh H."/>
            <person name="Van Noort V."/>
            <person name="Hofte M."/>
            <person name="Lavigne R."/>
            <person name="De Mot R."/>
        </authorList>
    </citation>
    <scope>NUCLEOTIDE SEQUENCE</scope>
    <source>
        <strain evidence="1">SWRI74</strain>
    </source>
</reference>
<comment type="caution">
    <text evidence="1">The sequence shown here is derived from an EMBL/GenBank/DDBJ whole genome shotgun (WGS) entry which is preliminary data.</text>
</comment>
<organism evidence="1 2">
    <name type="scientific">Pseudomonas azerbaijanoccidentalis</name>
    <dbReference type="NCBI Taxonomy" id="2842347"/>
    <lineage>
        <taxon>Bacteria</taxon>
        <taxon>Pseudomonadati</taxon>
        <taxon>Pseudomonadota</taxon>
        <taxon>Gammaproteobacteria</taxon>
        <taxon>Pseudomonadales</taxon>
        <taxon>Pseudomonadaceae</taxon>
        <taxon>Pseudomonas</taxon>
    </lineage>
</organism>
<proteinExistence type="predicted"/>
<sequence length="87" mass="9242">MRPSLTAQVRVANDANSMHSAGYFVDAIGRLFQDLAGEAPDEVEKVLNGYTLGGIAAGLRLVGTDLMSRGESLTAFIERVDSEEAAK</sequence>
<dbReference type="Proteomes" id="UP001049200">
    <property type="component" value="Unassembled WGS sequence"/>
</dbReference>
<dbReference type="RefSeq" id="WP_217870793.1">
    <property type="nucleotide sequence ID" value="NZ_JAHSTU010000001.1"/>
</dbReference>
<evidence type="ECO:0000313" key="1">
    <source>
        <dbReference type="EMBL" id="MBV4519694.1"/>
    </source>
</evidence>
<keyword evidence="2" id="KW-1185">Reference proteome</keyword>
<name>A0ABS6QL70_9PSED</name>
<dbReference type="EMBL" id="JAHSTU010000001">
    <property type="protein sequence ID" value="MBV4519694.1"/>
    <property type="molecule type" value="Genomic_DNA"/>
</dbReference>
<gene>
    <name evidence="1" type="ORF">KVG88_06430</name>
</gene>
<protein>
    <submittedName>
        <fullName evidence="1">Uncharacterized protein</fullName>
    </submittedName>
</protein>